<reference evidence="2" key="1">
    <citation type="submission" date="2013-03" db="EMBL/GenBank/DDBJ databases">
        <title>Genome sequence of Chthonomonas calidirosea, the first sequenced genome from the Armatimonadetes phylum (formally candidate division OP10).</title>
        <authorList>
            <person name="Lee K.C.Y."/>
            <person name="Morgan X.C."/>
            <person name="Dunfield P.F."/>
            <person name="Tamas I."/>
            <person name="Houghton K.M."/>
            <person name="Vyssotski M."/>
            <person name="Ryan J.L.J."/>
            <person name="Lagutin K."/>
            <person name="McDonald I.R."/>
            <person name="Stott M.B."/>
        </authorList>
    </citation>
    <scope>NUCLEOTIDE SEQUENCE [LARGE SCALE GENOMIC DNA]</scope>
    <source>
        <strain evidence="2">DSM 23976 / ICMP 18418 / T49</strain>
    </source>
</reference>
<evidence type="ECO:0000313" key="2">
    <source>
        <dbReference type="Proteomes" id="UP000014227"/>
    </source>
</evidence>
<dbReference type="RefSeq" id="WP_016482335.1">
    <property type="nucleotide sequence ID" value="NC_021487.1"/>
</dbReference>
<accession>S0ETF5</accession>
<dbReference type="EMBL" id="HF951689">
    <property type="protein sequence ID" value="CCW34784.1"/>
    <property type="molecule type" value="Genomic_DNA"/>
</dbReference>
<dbReference type="STRING" id="454171.CP488_00194"/>
<evidence type="ECO:0000313" key="1">
    <source>
        <dbReference type="EMBL" id="CCW34784.1"/>
    </source>
</evidence>
<protein>
    <submittedName>
        <fullName evidence="1">Uncharacterized protein</fullName>
    </submittedName>
</protein>
<organism evidence="1 2">
    <name type="scientific">Chthonomonas calidirosea (strain DSM 23976 / ICMP 18418 / T49)</name>
    <dbReference type="NCBI Taxonomy" id="1303518"/>
    <lineage>
        <taxon>Bacteria</taxon>
        <taxon>Bacillati</taxon>
        <taxon>Armatimonadota</taxon>
        <taxon>Chthonomonadia</taxon>
        <taxon>Chthonomonadales</taxon>
        <taxon>Chthonomonadaceae</taxon>
        <taxon>Chthonomonas</taxon>
    </lineage>
</organism>
<dbReference type="Proteomes" id="UP000014227">
    <property type="component" value="Chromosome I"/>
</dbReference>
<sequence>MFESLWMPNYGFRMTGNIFGGRTPAAILARWDAYTYSASLIARYELTLWFEPEWRVAKALARRFPHCTVLSIPEESYTPSLFRVPGWRPKRPQPIL</sequence>
<dbReference type="InParanoid" id="S0ETF5"/>
<dbReference type="PATRIC" id="fig|1303518.3.peg.971"/>
<gene>
    <name evidence="1" type="ORF">CCALI_00962</name>
</gene>
<dbReference type="KEGG" id="ccz:CCALI_00962"/>
<dbReference type="HOGENOM" id="CLU_2354705_0_0_0"/>
<name>S0ETF5_CHTCT</name>
<dbReference type="AlphaFoldDB" id="S0ETF5"/>
<keyword evidence="2" id="KW-1185">Reference proteome</keyword>
<proteinExistence type="predicted"/>